<keyword evidence="2 5" id="KW-0812">Transmembrane</keyword>
<comment type="subcellular location">
    <subcellularLocation>
        <location evidence="5">Cell membrane</location>
        <topology evidence="5">Multi-pass membrane protein</topology>
    </subcellularLocation>
</comment>
<evidence type="ECO:0000256" key="1">
    <source>
        <dbReference type="ARBA" id="ARBA00022475"/>
    </source>
</evidence>
<evidence type="ECO:0000256" key="4">
    <source>
        <dbReference type="ARBA" id="ARBA00023136"/>
    </source>
</evidence>
<evidence type="ECO:0000256" key="2">
    <source>
        <dbReference type="ARBA" id="ARBA00022692"/>
    </source>
</evidence>
<evidence type="ECO:0000313" key="7">
    <source>
        <dbReference type="Proteomes" id="UP000034166"/>
    </source>
</evidence>
<comment type="similarity">
    <text evidence="5">Belongs to the UPF0344 family.</text>
</comment>
<feature type="transmembrane region" description="Helical" evidence="5">
    <location>
        <begin position="63"/>
        <end position="81"/>
    </location>
</feature>
<dbReference type="InterPro" id="IPR010899">
    <property type="entry name" value="UPF0344"/>
</dbReference>
<feature type="transmembrane region" description="Helical" evidence="5">
    <location>
        <begin position="93"/>
        <end position="117"/>
    </location>
</feature>
<feature type="transmembrane region" description="Helical" evidence="5">
    <location>
        <begin position="36"/>
        <end position="57"/>
    </location>
</feature>
<evidence type="ECO:0000256" key="3">
    <source>
        <dbReference type="ARBA" id="ARBA00022989"/>
    </source>
</evidence>
<name>A0A0M2SPG6_9BACI</name>
<accession>A0A0M2SPG6</accession>
<feature type="transmembrane region" description="Helical" evidence="5">
    <location>
        <begin position="6"/>
        <end position="24"/>
    </location>
</feature>
<dbReference type="RefSeq" id="WP_046525429.1">
    <property type="nucleotide sequence ID" value="NZ_LAYY01000031.1"/>
</dbReference>
<dbReference type="AlphaFoldDB" id="A0A0M2SPG6"/>
<proteinExistence type="inferred from homology"/>
<dbReference type="Proteomes" id="UP000034166">
    <property type="component" value="Unassembled WGS sequence"/>
</dbReference>
<dbReference type="PATRIC" id="fig|1408103.3.peg.4298"/>
<dbReference type="NCBIfam" id="NF010196">
    <property type="entry name" value="PRK13673.1-3"/>
    <property type="match status" value="1"/>
</dbReference>
<keyword evidence="3 5" id="KW-1133">Transmembrane helix</keyword>
<reference evidence="6 7" key="1">
    <citation type="submission" date="2015-04" db="EMBL/GenBank/DDBJ databases">
        <title>Taxonomic description and genome sequence of Bacillus campisalis sp. nov., a novel member of the genus Bacillus isolated from solar saltern.</title>
        <authorList>
            <person name="Mathan Kumar R."/>
            <person name="Kaur G."/>
            <person name="Kumar A."/>
            <person name="Singh N.K."/>
            <person name="Kaur N."/>
            <person name="Kumar N."/>
            <person name="Mayilraj S."/>
        </authorList>
    </citation>
    <scope>NUCLEOTIDE SEQUENCE [LARGE SCALE GENOMIC DNA]</scope>
    <source>
        <strain evidence="6 7">SA2-6</strain>
    </source>
</reference>
<dbReference type="HAMAP" id="MF_01536">
    <property type="entry name" value="UPF0344"/>
    <property type="match status" value="1"/>
</dbReference>
<keyword evidence="1 5" id="KW-1003">Cell membrane</keyword>
<keyword evidence="7" id="KW-1185">Reference proteome</keyword>
<dbReference type="EMBL" id="LAYY01000031">
    <property type="protein sequence ID" value="KKK36444.1"/>
    <property type="molecule type" value="Genomic_DNA"/>
</dbReference>
<gene>
    <name evidence="6" type="ORF">WQ57_19410</name>
</gene>
<dbReference type="GO" id="GO:0005886">
    <property type="term" value="C:plasma membrane"/>
    <property type="evidence" value="ECO:0007669"/>
    <property type="project" value="UniProtKB-SubCell"/>
</dbReference>
<dbReference type="OrthoDB" id="2365314at2"/>
<protein>
    <recommendedName>
        <fullName evidence="5">UPF0344 protein WQ57_19410</fullName>
    </recommendedName>
</protein>
<comment type="caution">
    <text evidence="6">The sequence shown here is derived from an EMBL/GenBank/DDBJ whole genome shotgun (WGS) entry which is preliminary data.</text>
</comment>
<evidence type="ECO:0000256" key="5">
    <source>
        <dbReference type="HAMAP-Rule" id="MF_01536"/>
    </source>
</evidence>
<dbReference type="Pfam" id="PF07457">
    <property type="entry name" value="DUF1516"/>
    <property type="match status" value="1"/>
</dbReference>
<keyword evidence="4 5" id="KW-0472">Membrane</keyword>
<organism evidence="6 7">
    <name type="scientific">Mesobacillus campisalis</name>
    <dbReference type="NCBI Taxonomy" id="1408103"/>
    <lineage>
        <taxon>Bacteria</taxon>
        <taxon>Bacillati</taxon>
        <taxon>Bacillota</taxon>
        <taxon>Bacilli</taxon>
        <taxon>Bacillales</taxon>
        <taxon>Bacillaceae</taxon>
        <taxon>Mesobacillus</taxon>
    </lineage>
</organism>
<evidence type="ECO:0000313" key="6">
    <source>
        <dbReference type="EMBL" id="KKK36444.1"/>
    </source>
</evidence>
<sequence>MVHAHMTAWFLAVILFFVALGLHKGGKQKGFKIVQMILRVLYILILATGLGLLFSLANISMMYILKVVVGLWVIAMIEMILGRKAKGERTQVLWIQFIIAFVLVLYLGFSLPLGTYIF</sequence>